<dbReference type="OrthoDB" id="2688822at2759"/>
<evidence type="ECO:0000313" key="1">
    <source>
        <dbReference type="EMBL" id="OAX30978.1"/>
    </source>
</evidence>
<reference evidence="1 2" key="1">
    <citation type="submission" date="2016-06" db="EMBL/GenBank/DDBJ databases">
        <title>Comparative genomics of the ectomycorrhizal sister species Rhizopogon vinicolor and Rhizopogon vesiculosus (Basidiomycota: Boletales) reveals a divergence of the mating type B locus.</title>
        <authorList>
            <consortium name="DOE Joint Genome Institute"/>
            <person name="Mujic A.B."/>
            <person name="Kuo A."/>
            <person name="Tritt A."/>
            <person name="Lipzen A."/>
            <person name="Chen C."/>
            <person name="Johnson J."/>
            <person name="Sharma A."/>
            <person name="Barry K."/>
            <person name="Grigoriev I.V."/>
            <person name="Spatafora J.W."/>
        </authorList>
    </citation>
    <scope>NUCLEOTIDE SEQUENCE [LARGE SCALE GENOMIC DNA]</scope>
    <source>
        <strain evidence="1 2">AM-OR11-026</strain>
    </source>
</reference>
<sequence length="81" mass="9108">MATSHLTVCVQFMFEANILDSFTEVRRGFEFHQSSEFLLSTTLRGQHNKHESMFSSASISVVLSTMSDCITPRTSGVSFLR</sequence>
<gene>
    <name evidence="1" type="ORF">K503DRAFT_777928</name>
</gene>
<protein>
    <submittedName>
        <fullName evidence="1">Uncharacterized protein</fullName>
    </submittedName>
</protein>
<accession>A0A1B7MEH2</accession>
<dbReference type="InParanoid" id="A0A1B7MEH2"/>
<dbReference type="AlphaFoldDB" id="A0A1B7MEH2"/>
<dbReference type="Proteomes" id="UP000092154">
    <property type="component" value="Unassembled WGS sequence"/>
</dbReference>
<dbReference type="EMBL" id="KV449715">
    <property type="protein sequence ID" value="OAX30978.1"/>
    <property type="molecule type" value="Genomic_DNA"/>
</dbReference>
<name>A0A1B7MEH2_9AGAM</name>
<evidence type="ECO:0000313" key="2">
    <source>
        <dbReference type="Proteomes" id="UP000092154"/>
    </source>
</evidence>
<organism evidence="1 2">
    <name type="scientific">Rhizopogon vinicolor AM-OR11-026</name>
    <dbReference type="NCBI Taxonomy" id="1314800"/>
    <lineage>
        <taxon>Eukaryota</taxon>
        <taxon>Fungi</taxon>
        <taxon>Dikarya</taxon>
        <taxon>Basidiomycota</taxon>
        <taxon>Agaricomycotina</taxon>
        <taxon>Agaricomycetes</taxon>
        <taxon>Agaricomycetidae</taxon>
        <taxon>Boletales</taxon>
        <taxon>Suillineae</taxon>
        <taxon>Rhizopogonaceae</taxon>
        <taxon>Rhizopogon</taxon>
    </lineage>
</organism>
<proteinExistence type="predicted"/>
<keyword evidence="2" id="KW-1185">Reference proteome</keyword>